<dbReference type="AlphaFoldDB" id="A0AAV8TZW6"/>
<keyword evidence="2" id="KW-1185">Reference proteome</keyword>
<gene>
    <name evidence="1" type="ORF">K2173_027630</name>
</gene>
<name>A0AAV8TZW6_9ROSI</name>
<accession>A0AAV8TZW6</accession>
<evidence type="ECO:0000313" key="1">
    <source>
        <dbReference type="EMBL" id="KAJ8772453.1"/>
    </source>
</evidence>
<protein>
    <submittedName>
        <fullName evidence="1">Uncharacterized protein</fullName>
    </submittedName>
</protein>
<proteinExistence type="predicted"/>
<evidence type="ECO:0000313" key="2">
    <source>
        <dbReference type="Proteomes" id="UP001159364"/>
    </source>
</evidence>
<comment type="caution">
    <text evidence="1">The sequence shown here is derived from an EMBL/GenBank/DDBJ whole genome shotgun (WGS) entry which is preliminary data.</text>
</comment>
<organism evidence="1 2">
    <name type="scientific">Erythroxylum novogranatense</name>
    <dbReference type="NCBI Taxonomy" id="1862640"/>
    <lineage>
        <taxon>Eukaryota</taxon>
        <taxon>Viridiplantae</taxon>
        <taxon>Streptophyta</taxon>
        <taxon>Embryophyta</taxon>
        <taxon>Tracheophyta</taxon>
        <taxon>Spermatophyta</taxon>
        <taxon>Magnoliopsida</taxon>
        <taxon>eudicotyledons</taxon>
        <taxon>Gunneridae</taxon>
        <taxon>Pentapetalae</taxon>
        <taxon>rosids</taxon>
        <taxon>fabids</taxon>
        <taxon>Malpighiales</taxon>
        <taxon>Erythroxylaceae</taxon>
        <taxon>Erythroxylum</taxon>
    </lineage>
</organism>
<sequence length="81" mass="9337">MGESRRVEIITELKTFLVKEANDVVIEFITSRRELFSFSICLVCVFRPPPRLGAITDQSYFSGRRPSHHNYIVLCSEILGF</sequence>
<dbReference type="EMBL" id="JAIWQS010000002">
    <property type="protein sequence ID" value="KAJ8772453.1"/>
    <property type="molecule type" value="Genomic_DNA"/>
</dbReference>
<dbReference type="Proteomes" id="UP001159364">
    <property type="component" value="Linkage Group LG02"/>
</dbReference>
<reference evidence="1 2" key="1">
    <citation type="submission" date="2021-09" db="EMBL/GenBank/DDBJ databases">
        <title>Genomic insights and catalytic innovation underlie evolution of tropane alkaloids biosynthesis.</title>
        <authorList>
            <person name="Wang Y.-J."/>
            <person name="Tian T."/>
            <person name="Huang J.-P."/>
            <person name="Huang S.-X."/>
        </authorList>
    </citation>
    <scope>NUCLEOTIDE SEQUENCE [LARGE SCALE GENOMIC DNA]</scope>
    <source>
        <strain evidence="1">KIB-2018</strain>
        <tissue evidence="1">Leaf</tissue>
    </source>
</reference>